<accession>A0A094Z0L0</accession>
<keyword evidence="4" id="KW-0808">Transferase</keyword>
<dbReference type="InterPro" id="IPR036688">
    <property type="entry name" value="MoeA_C_domain_IV_sf"/>
</dbReference>
<organism evidence="6 7">
    <name type="scientific">Acetobacter tropicalis</name>
    <dbReference type="NCBI Taxonomy" id="104102"/>
    <lineage>
        <taxon>Bacteria</taxon>
        <taxon>Pseudomonadati</taxon>
        <taxon>Pseudomonadota</taxon>
        <taxon>Alphaproteobacteria</taxon>
        <taxon>Acetobacterales</taxon>
        <taxon>Acetobacteraceae</taxon>
        <taxon>Acetobacter</taxon>
    </lineage>
</organism>
<dbReference type="PANTHER" id="PTHR10192">
    <property type="entry name" value="MOLYBDOPTERIN BIOSYNTHESIS PROTEIN"/>
    <property type="match status" value="1"/>
</dbReference>
<comment type="catalytic activity">
    <reaction evidence="3">
        <text>adenylyl-molybdopterin + molybdate = Mo-molybdopterin + AMP + H(+)</text>
        <dbReference type="Rhea" id="RHEA:35047"/>
        <dbReference type="ChEBI" id="CHEBI:15378"/>
        <dbReference type="ChEBI" id="CHEBI:36264"/>
        <dbReference type="ChEBI" id="CHEBI:62727"/>
        <dbReference type="ChEBI" id="CHEBI:71302"/>
        <dbReference type="ChEBI" id="CHEBI:456215"/>
        <dbReference type="EC" id="2.10.1.1"/>
    </reaction>
</comment>
<dbReference type="GO" id="GO:0006777">
    <property type="term" value="P:Mo-molybdopterin cofactor biosynthetic process"/>
    <property type="evidence" value="ECO:0007669"/>
    <property type="project" value="UniProtKB-UniRule"/>
</dbReference>
<dbReference type="RefSeq" id="WP_304651049.1">
    <property type="nucleotide sequence ID" value="NZ_JAUYUW010000001.1"/>
</dbReference>
<keyword evidence="4" id="KW-0501">Molybdenum cofactor biosynthesis</keyword>
<sequence>MQVAMRNSFTGMVDYPTALQLILASADKRTDQTETLPLVQSNGRIAAEDVLATSDRPVADSSAMDGFAFVHAEMEASLSGLLAGGQEAAGDMPLPLQPGEARGILTGARIPPGADCVMAAERMQLDPKTGRVRPLHALASRGANIRRAGEEFTHGTCLVRRGQKLDWRHIALLASQNVRHVSVVKSPRITVVANGAELATDAPDARADSNTPMLAALLTSAGAMVKTHVVSSDNALHLRAELLSAWEQSDILVTTGGISVGDTDNVLDVLKELGAEVLFRGVKIRPGKPLSVLEQGGKLAFCLPGNPGASAICALVFLLPYLRSVMGDVHGPALIAGTVDFDLAPACDTTHFVPVSCQANGEGWRISLLPSVGASDIMVFTRANALLRIDPHAPVAVGQRRWVIPLHVS</sequence>
<dbReference type="UniPathway" id="UPA00344"/>
<dbReference type="Gene3D" id="3.40.980.10">
    <property type="entry name" value="MoaB/Mog-like domain"/>
    <property type="match status" value="1"/>
</dbReference>
<name>A0A094Z0L0_9PROT</name>
<dbReference type="InterPro" id="IPR036425">
    <property type="entry name" value="MoaB/Mog-like_dom_sf"/>
</dbReference>
<dbReference type="SUPFAM" id="SSF63882">
    <property type="entry name" value="MoeA N-terminal region -like"/>
    <property type="match status" value="1"/>
</dbReference>
<dbReference type="Gene3D" id="2.170.190.11">
    <property type="entry name" value="Molybdopterin biosynthesis moea protein, domain 3"/>
    <property type="match status" value="1"/>
</dbReference>
<dbReference type="AlphaFoldDB" id="A0A094Z0L0"/>
<evidence type="ECO:0000256" key="1">
    <source>
        <dbReference type="ARBA" id="ARBA00002901"/>
    </source>
</evidence>
<dbReference type="EC" id="2.10.1.1" evidence="4"/>
<dbReference type="STRING" id="104102.AtDm6_0115"/>
<comment type="function">
    <text evidence="1 4">Catalyzes the insertion of molybdate into adenylated molybdopterin with the concomitant release of AMP.</text>
</comment>
<dbReference type="PATRIC" id="fig|104102.7.peg.113"/>
<protein>
    <recommendedName>
        <fullName evidence="4">Molybdopterin molybdenumtransferase</fullName>
        <ecNumber evidence="4">2.10.1.1</ecNumber>
    </recommendedName>
</protein>
<keyword evidence="4" id="KW-0500">Molybdenum</keyword>
<dbReference type="GO" id="GO:0005829">
    <property type="term" value="C:cytosol"/>
    <property type="evidence" value="ECO:0007669"/>
    <property type="project" value="TreeGrafter"/>
</dbReference>
<evidence type="ECO:0000313" key="6">
    <source>
        <dbReference type="EMBL" id="KGB26489.1"/>
    </source>
</evidence>
<comment type="pathway">
    <text evidence="4">Cofactor biosynthesis; molybdopterin biosynthesis.</text>
</comment>
<dbReference type="EMBL" id="JOKM01000006">
    <property type="protein sequence ID" value="KGB26489.1"/>
    <property type="molecule type" value="Genomic_DNA"/>
</dbReference>
<keyword evidence="7" id="KW-1185">Reference proteome</keyword>
<dbReference type="GeneID" id="89479787"/>
<dbReference type="SUPFAM" id="SSF53218">
    <property type="entry name" value="Molybdenum cofactor biosynthesis proteins"/>
    <property type="match status" value="1"/>
</dbReference>
<keyword evidence="4" id="KW-0460">Magnesium</keyword>
<dbReference type="Gene3D" id="3.90.105.10">
    <property type="entry name" value="Molybdopterin biosynthesis moea protein, domain 2"/>
    <property type="match status" value="1"/>
</dbReference>
<dbReference type="SUPFAM" id="SSF63867">
    <property type="entry name" value="MoeA C-terminal domain-like"/>
    <property type="match status" value="1"/>
</dbReference>
<dbReference type="InterPro" id="IPR001453">
    <property type="entry name" value="MoaB/Mog_dom"/>
</dbReference>
<gene>
    <name evidence="6" type="ORF">AtDm6_0115</name>
</gene>
<dbReference type="Gene3D" id="2.40.340.10">
    <property type="entry name" value="MoeA, C-terminal, domain IV"/>
    <property type="match status" value="1"/>
</dbReference>
<proteinExistence type="inferred from homology"/>
<dbReference type="CDD" id="cd00887">
    <property type="entry name" value="MoeA"/>
    <property type="match status" value="1"/>
</dbReference>
<dbReference type="InterPro" id="IPR005110">
    <property type="entry name" value="MoeA_linker/N"/>
</dbReference>
<evidence type="ECO:0000313" key="7">
    <source>
        <dbReference type="Proteomes" id="UP000029448"/>
    </source>
</evidence>
<reference evidence="6 7" key="1">
    <citation type="submission" date="2014-06" db="EMBL/GenBank/DDBJ databases">
        <title>Functional and comparative genomic analyses of the Drosophila gut microbiota identify candidate symbiosis factors.</title>
        <authorList>
            <person name="Newell P.D."/>
            <person name="Chaston J.M."/>
            <person name="Douglas A.E."/>
        </authorList>
    </citation>
    <scope>NUCLEOTIDE SEQUENCE [LARGE SCALE GENOMIC DNA]</scope>
    <source>
        <strain evidence="6 7">DmCS_006</strain>
    </source>
</reference>
<comment type="cofactor">
    <cofactor evidence="4">
        <name>Mg(2+)</name>
        <dbReference type="ChEBI" id="CHEBI:18420"/>
    </cofactor>
</comment>
<dbReference type="Pfam" id="PF03453">
    <property type="entry name" value="MoeA_N"/>
    <property type="match status" value="1"/>
</dbReference>
<dbReference type="Proteomes" id="UP000029448">
    <property type="component" value="Unassembled WGS sequence"/>
</dbReference>
<comment type="caution">
    <text evidence="6">The sequence shown here is derived from an EMBL/GenBank/DDBJ whole genome shotgun (WGS) entry which is preliminary data.</text>
</comment>
<dbReference type="SMART" id="SM00852">
    <property type="entry name" value="MoCF_biosynth"/>
    <property type="match status" value="1"/>
</dbReference>
<evidence type="ECO:0000256" key="4">
    <source>
        <dbReference type="RuleBase" id="RU365090"/>
    </source>
</evidence>
<keyword evidence="4" id="KW-0479">Metal-binding</keyword>
<dbReference type="GO" id="GO:0046872">
    <property type="term" value="F:metal ion binding"/>
    <property type="evidence" value="ECO:0007669"/>
    <property type="project" value="UniProtKB-UniRule"/>
</dbReference>
<dbReference type="InterPro" id="IPR038987">
    <property type="entry name" value="MoeA-like"/>
</dbReference>
<evidence type="ECO:0000256" key="3">
    <source>
        <dbReference type="ARBA" id="ARBA00047317"/>
    </source>
</evidence>
<feature type="domain" description="MoaB/Mog" evidence="5">
    <location>
        <begin position="190"/>
        <end position="324"/>
    </location>
</feature>
<evidence type="ECO:0000256" key="2">
    <source>
        <dbReference type="ARBA" id="ARBA00010763"/>
    </source>
</evidence>
<dbReference type="InterPro" id="IPR036135">
    <property type="entry name" value="MoeA_linker/N_sf"/>
</dbReference>
<dbReference type="GO" id="GO:0061599">
    <property type="term" value="F:molybdopterin molybdotransferase activity"/>
    <property type="evidence" value="ECO:0007669"/>
    <property type="project" value="UniProtKB-UniRule"/>
</dbReference>
<evidence type="ECO:0000259" key="5">
    <source>
        <dbReference type="SMART" id="SM00852"/>
    </source>
</evidence>
<comment type="similarity">
    <text evidence="2 4">Belongs to the MoeA family.</text>
</comment>
<dbReference type="Pfam" id="PF00994">
    <property type="entry name" value="MoCF_biosynth"/>
    <property type="match status" value="1"/>
</dbReference>
<dbReference type="PANTHER" id="PTHR10192:SF5">
    <property type="entry name" value="GEPHYRIN"/>
    <property type="match status" value="1"/>
</dbReference>